<evidence type="ECO:0008006" key="3">
    <source>
        <dbReference type="Google" id="ProtNLM"/>
    </source>
</evidence>
<feature type="non-terminal residue" evidence="1">
    <location>
        <position position="234"/>
    </location>
</feature>
<dbReference type="InterPro" id="IPR009057">
    <property type="entry name" value="Homeodomain-like_sf"/>
</dbReference>
<dbReference type="SUPFAM" id="SSF46689">
    <property type="entry name" value="Homeodomain-like"/>
    <property type="match status" value="1"/>
</dbReference>
<accession>A0A165Q913</accession>
<name>A0A165Q913_9APHY</name>
<dbReference type="GO" id="GO:0034967">
    <property type="term" value="C:Set3 complex"/>
    <property type="evidence" value="ECO:0007669"/>
    <property type="project" value="TreeGrafter"/>
</dbReference>
<dbReference type="PANTHER" id="PTHR13992:SF39">
    <property type="entry name" value="SMRTER, ISOFORM G"/>
    <property type="match status" value="1"/>
</dbReference>
<sequence>DVHPLTEGLRLVVMKRLQYDRQTREERVGPVLMGNISVAGPYDRQKPAADRLCEEIFQGKRKREREESFARVRPCLHSLFVQRQASLTEKVQKLRDEYKTLHGRWMVHCAKLDEVAKAAALEEAAATAGRTTRRSAAMGDAVRTDLEMEQIIASLGNDELTDANHLASKNAATIPDMISVTKGSIDYSYDDTNNVVEDLANFYTPNTCLEDWTEEEKEIFLEKYALYPKQFGII</sequence>
<proteinExistence type="predicted"/>
<dbReference type="InterPro" id="IPR051571">
    <property type="entry name" value="N-CoR_corepressor"/>
</dbReference>
<organism evidence="1 2">
    <name type="scientific">Daedalea quercina L-15889</name>
    <dbReference type="NCBI Taxonomy" id="1314783"/>
    <lineage>
        <taxon>Eukaryota</taxon>
        <taxon>Fungi</taxon>
        <taxon>Dikarya</taxon>
        <taxon>Basidiomycota</taxon>
        <taxon>Agaricomycotina</taxon>
        <taxon>Agaricomycetes</taxon>
        <taxon>Polyporales</taxon>
        <taxon>Fomitopsis</taxon>
    </lineage>
</organism>
<protein>
    <recommendedName>
        <fullName evidence="3">SANT domain-containing protein</fullName>
    </recommendedName>
</protein>
<dbReference type="Proteomes" id="UP000076727">
    <property type="component" value="Unassembled WGS sequence"/>
</dbReference>
<keyword evidence="2" id="KW-1185">Reference proteome</keyword>
<dbReference type="OrthoDB" id="10258692at2759"/>
<dbReference type="GO" id="GO:0006357">
    <property type="term" value="P:regulation of transcription by RNA polymerase II"/>
    <property type="evidence" value="ECO:0007669"/>
    <property type="project" value="TreeGrafter"/>
</dbReference>
<evidence type="ECO:0000313" key="1">
    <source>
        <dbReference type="EMBL" id="KZT69164.1"/>
    </source>
</evidence>
<reference evidence="1 2" key="1">
    <citation type="journal article" date="2016" name="Mol. Biol. Evol.">
        <title>Comparative Genomics of Early-Diverging Mushroom-Forming Fungi Provides Insights into the Origins of Lignocellulose Decay Capabilities.</title>
        <authorList>
            <person name="Nagy L.G."/>
            <person name="Riley R."/>
            <person name="Tritt A."/>
            <person name="Adam C."/>
            <person name="Daum C."/>
            <person name="Floudas D."/>
            <person name="Sun H."/>
            <person name="Yadav J.S."/>
            <person name="Pangilinan J."/>
            <person name="Larsson K.H."/>
            <person name="Matsuura K."/>
            <person name="Barry K."/>
            <person name="Labutti K."/>
            <person name="Kuo R."/>
            <person name="Ohm R.A."/>
            <person name="Bhattacharya S.S."/>
            <person name="Shirouzu T."/>
            <person name="Yoshinaga Y."/>
            <person name="Martin F.M."/>
            <person name="Grigoriev I.V."/>
            <person name="Hibbett D.S."/>
        </authorList>
    </citation>
    <scope>NUCLEOTIDE SEQUENCE [LARGE SCALE GENOMIC DNA]</scope>
    <source>
        <strain evidence="1 2">L-15889</strain>
    </source>
</reference>
<dbReference type="STRING" id="1314783.A0A165Q913"/>
<gene>
    <name evidence="1" type="ORF">DAEQUDRAFT_635871</name>
</gene>
<dbReference type="EMBL" id="KV429060">
    <property type="protein sequence ID" value="KZT69164.1"/>
    <property type="molecule type" value="Genomic_DNA"/>
</dbReference>
<evidence type="ECO:0000313" key="2">
    <source>
        <dbReference type="Proteomes" id="UP000076727"/>
    </source>
</evidence>
<dbReference type="PANTHER" id="PTHR13992">
    <property type="entry name" value="NUCLEAR RECEPTOR CO-REPRESSOR RELATED NCOR"/>
    <property type="match status" value="1"/>
</dbReference>
<dbReference type="Gene3D" id="1.10.10.60">
    <property type="entry name" value="Homeodomain-like"/>
    <property type="match status" value="1"/>
</dbReference>
<dbReference type="AlphaFoldDB" id="A0A165Q913"/>
<feature type="non-terminal residue" evidence="1">
    <location>
        <position position="1"/>
    </location>
</feature>